<dbReference type="AlphaFoldDB" id="A0A7G9T3X8"/>
<reference evidence="2 3" key="1">
    <citation type="submission" date="2020-08" db="EMBL/GenBank/DDBJ databases">
        <title>Genome sequence of Weissella diestrammenae KACC 16890T.</title>
        <authorList>
            <person name="Hyun D.-W."/>
            <person name="Bae J.-W."/>
        </authorList>
    </citation>
    <scope>NUCLEOTIDE SEQUENCE [LARGE SCALE GENOMIC DNA]</scope>
    <source>
        <strain evidence="2 3">KACC 16890</strain>
    </source>
</reference>
<dbReference type="PANTHER" id="PTHR47505">
    <property type="entry name" value="DNA UTILIZATION PROTEIN YHGH"/>
    <property type="match status" value="1"/>
</dbReference>
<sequence length="221" mass="25772">MCEICGGDMPAFYQIDQILFNRTQVDQFICSDCQHQFCPIDPKHVCLGCGKSADTLCDDCLQWQRYGKQLLNNQALYEYNTIMQTYFRTYKFEGGYHLKNIFCAEMSRALRGRRIIVPIPAAEDTLHERGFNQVEGLLSHVKYQQWLKVRWIQKDNQVKKNRRERLSTRQPFILQVTPEVVRSQEVMLVDDVYTTGRTLYHAADLLYANGVKNVCSITLAR</sequence>
<evidence type="ECO:0000313" key="2">
    <source>
        <dbReference type="EMBL" id="QNN74803.1"/>
    </source>
</evidence>
<comment type="similarity">
    <text evidence="1">Belongs to the ComF/GntX family.</text>
</comment>
<dbReference type="CDD" id="cd06223">
    <property type="entry name" value="PRTases_typeI"/>
    <property type="match status" value="1"/>
</dbReference>
<dbReference type="EMBL" id="CP060724">
    <property type="protein sequence ID" value="QNN74803.1"/>
    <property type="molecule type" value="Genomic_DNA"/>
</dbReference>
<protein>
    <submittedName>
        <fullName evidence="2">ComF family protein</fullName>
    </submittedName>
</protein>
<dbReference type="InterPro" id="IPR051910">
    <property type="entry name" value="ComF/GntX_DNA_util-trans"/>
</dbReference>
<accession>A0A7G9T3X8</accession>
<name>A0A7G9T3X8_9LACO</name>
<keyword evidence="3" id="KW-1185">Reference proteome</keyword>
<proteinExistence type="inferred from homology"/>
<evidence type="ECO:0000313" key="3">
    <source>
        <dbReference type="Proteomes" id="UP000515800"/>
    </source>
</evidence>
<dbReference type="SUPFAM" id="SSF53271">
    <property type="entry name" value="PRTase-like"/>
    <property type="match status" value="1"/>
</dbReference>
<dbReference type="Proteomes" id="UP000515800">
    <property type="component" value="Chromosome"/>
</dbReference>
<dbReference type="PANTHER" id="PTHR47505:SF1">
    <property type="entry name" value="DNA UTILIZATION PROTEIN YHGH"/>
    <property type="match status" value="1"/>
</dbReference>
<dbReference type="RefSeq" id="WP_187528638.1">
    <property type="nucleotide sequence ID" value="NZ_CP060724.1"/>
</dbReference>
<gene>
    <name evidence="2" type="ORF">H9L19_05190</name>
</gene>
<dbReference type="Gene3D" id="3.40.50.2020">
    <property type="match status" value="1"/>
</dbReference>
<organism evidence="2 3">
    <name type="scientific">Weissella diestrammenae</name>
    <dbReference type="NCBI Taxonomy" id="1162633"/>
    <lineage>
        <taxon>Bacteria</taxon>
        <taxon>Bacillati</taxon>
        <taxon>Bacillota</taxon>
        <taxon>Bacilli</taxon>
        <taxon>Lactobacillales</taxon>
        <taxon>Lactobacillaceae</taxon>
        <taxon>Weissella</taxon>
    </lineage>
</organism>
<dbReference type="InterPro" id="IPR000836">
    <property type="entry name" value="PRTase_dom"/>
</dbReference>
<dbReference type="KEGG" id="wdi:H9L19_05190"/>
<evidence type="ECO:0000256" key="1">
    <source>
        <dbReference type="ARBA" id="ARBA00008007"/>
    </source>
</evidence>
<dbReference type="InterPro" id="IPR029057">
    <property type="entry name" value="PRTase-like"/>
</dbReference>